<dbReference type="RefSeq" id="WP_133154004.1">
    <property type="nucleotide sequence ID" value="NZ_JABBXC010000001.1"/>
</dbReference>
<protein>
    <submittedName>
        <fullName evidence="1">Uncharacterized protein</fullName>
    </submittedName>
</protein>
<dbReference type="EMBL" id="JABCJR010000001">
    <property type="protein sequence ID" value="NMR68406.1"/>
    <property type="molecule type" value="Genomic_DNA"/>
</dbReference>
<dbReference type="Proteomes" id="UP000590068">
    <property type="component" value="Unassembled WGS sequence"/>
</dbReference>
<proteinExistence type="predicted"/>
<reference evidence="1 2" key="1">
    <citation type="submission" date="2020-04" db="EMBL/GenBank/DDBJ databases">
        <title>WGS-Seq of Vibrio isolated by the O'Toole Lab.</title>
        <authorList>
            <person name="Mckone K.P."/>
            <person name="Whitaker R."/>
            <person name="Sevigney J.L."/>
            <person name="Herring J.B."/>
            <person name="O'Toole G."/>
        </authorList>
    </citation>
    <scope>NUCLEOTIDE SEQUENCE [LARGE SCALE GENOMIC DNA]</scope>
    <source>
        <strain evidence="1 2">BS_02</strain>
    </source>
</reference>
<name>A0ABX1U521_9VIBR</name>
<comment type="caution">
    <text evidence="1">The sequence shown here is derived from an EMBL/GenBank/DDBJ whole genome shotgun (WGS) entry which is preliminary data.</text>
</comment>
<gene>
    <name evidence="1" type="ORF">HJ568_00260</name>
</gene>
<evidence type="ECO:0000313" key="1">
    <source>
        <dbReference type="EMBL" id="NMR68406.1"/>
    </source>
</evidence>
<accession>A0ABX1U521</accession>
<keyword evidence="2" id="KW-1185">Reference proteome</keyword>
<evidence type="ECO:0000313" key="2">
    <source>
        <dbReference type="Proteomes" id="UP000590068"/>
    </source>
</evidence>
<sequence length="110" mass="12997">MITPERIKTFLDKQYLACNSSTLMSLYVACKDMPTSEAKVFLKEFYELQLDKYGKEELLERWYAQEDEVALKLAEERKIDTESMSKGFVHVCMPNSVRYGPERLHSKYRK</sequence>
<organism evidence="1 2">
    <name type="scientific">Vibrio breoganii</name>
    <dbReference type="NCBI Taxonomy" id="553239"/>
    <lineage>
        <taxon>Bacteria</taxon>
        <taxon>Pseudomonadati</taxon>
        <taxon>Pseudomonadota</taxon>
        <taxon>Gammaproteobacteria</taxon>
        <taxon>Vibrionales</taxon>
        <taxon>Vibrionaceae</taxon>
        <taxon>Vibrio</taxon>
    </lineage>
</organism>